<dbReference type="InterPro" id="IPR039422">
    <property type="entry name" value="MarR/SlyA-like"/>
</dbReference>
<accession>A0ABX6QRI0</accession>
<dbReference type="EMBL" id="CP058350">
    <property type="protein sequence ID" value="QLF71213.1"/>
    <property type="molecule type" value="Genomic_DNA"/>
</dbReference>
<keyword evidence="3" id="KW-1185">Reference proteome</keyword>
<dbReference type="InterPro" id="IPR036388">
    <property type="entry name" value="WH-like_DNA-bd_sf"/>
</dbReference>
<dbReference type="InterPro" id="IPR000835">
    <property type="entry name" value="HTH_MarR-typ"/>
</dbReference>
<dbReference type="SUPFAM" id="SSF46785">
    <property type="entry name" value="Winged helix' DNA-binding domain"/>
    <property type="match status" value="1"/>
</dbReference>
<organism evidence="2 3">
    <name type="scientific">Peteryoungia desertarenae</name>
    <dbReference type="NCBI Taxonomy" id="1813451"/>
    <lineage>
        <taxon>Bacteria</taxon>
        <taxon>Pseudomonadati</taxon>
        <taxon>Pseudomonadota</taxon>
        <taxon>Alphaproteobacteria</taxon>
        <taxon>Hyphomicrobiales</taxon>
        <taxon>Rhizobiaceae</taxon>
        <taxon>Peteryoungia</taxon>
    </lineage>
</organism>
<dbReference type="Pfam" id="PF12802">
    <property type="entry name" value="MarR_2"/>
    <property type="match status" value="1"/>
</dbReference>
<protein>
    <submittedName>
        <fullName evidence="2">MarR family transcriptional regulator</fullName>
    </submittedName>
</protein>
<name>A0ABX6QRI0_9HYPH</name>
<sequence length="141" mass="15819">MEDSLRRLQWHMWFRWREESRSSGSMDLTAAELDYLYLIIAAETPLRLADLAKQMRVSPASASVMVRKLQRAGYLDKLPDSTDGRSILIAPTARCGALEAEEQSIYAETATRMASALTADELLDLDRLLQKACSSLEPPKT</sequence>
<feature type="domain" description="HTH marR-type" evidence="1">
    <location>
        <begin position="1"/>
        <end position="134"/>
    </location>
</feature>
<dbReference type="Gene3D" id="1.10.10.10">
    <property type="entry name" value="Winged helix-like DNA-binding domain superfamily/Winged helix DNA-binding domain"/>
    <property type="match status" value="1"/>
</dbReference>
<proteinExistence type="predicted"/>
<reference evidence="2 3" key="1">
    <citation type="submission" date="2020-06" db="EMBL/GenBank/DDBJ databases">
        <title>Genome sequence of Rhizobium sp strain ADMK78.</title>
        <authorList>
            <person name="Rahi P."/>
        </authorList>
    </citation>
    <scope>NUCLEOTIDE SEQUENCE [LARGE SCALE GENOMIC DNA]</scope>
    <source>
        <strain evidence="2 3">ADMK78</strain>
    </source>
</reference>
<dbReference type="InterPro" id="IPR036390">
    <property type="entry name" value="WH_DNA-bd_sf"/>
</dbReference>
<gene>
    <name evidence="2" type="ORF">FE840_001265</name>
</gene>
<dbReference type="PROSITE" id="PS50995">
    <property type="entry name" value="HTH_MARR_2"/>
    <property type="match status" value="1"/>
</dbReference>
<evidence type="ECO:0000313" key="2">
    <source>
        <dbReference type="EMBL" id="QLF71213.1"/>
    </source>
</evidence>
<evidence type="ECO:0000259" key="1">
    <source>
        <dbReference type="PROSITE" id="PS50995"/>
    </source>
</evidence>
<dbReference type="Proteomes" id="UP000308530">
    <property type="component" value="Chromosome"/>
</dbReference>
<dbReference type="PANTHER" id="PTHR33164">
    <property type="entry name" value="TRANSCRIPTIONAL REGULATOR, MARR FAMILY"/>
    <property type="match status" value="1"/>
</dbReference>
<evidence type="ECO:0000313" key="3">
    <source>
        <dbReference type="Proteomes" id="UP000308530"/>
    </source>
</evidence>
<dbReference type="SMART" id="SM00347">
    <property type="entry name" value="HTH_MARR"/>
    <property type="match status" value="1"/>
</dbReference>
<dbReference type="PANTHER" id="PTHR33164:SF43">
    <property type="entry name" value="HTH-TYPE TRANSCRIPTIONAL REPRESSOR YETL"/>
    <property type="match status" value="1"/>
</dbReference>